<dbReference type="HOGENOM" id="CLU_052682_0_0_1"/>
<evidence type="ECO:0000256" key="1">
    <source>
        <dbReference type="SAM" id="MobiDB-lite"/>
    </source>
</evidence>
<evidence type="ECO:0000313" key="3">
    <source>
        <dbReference type="Proteomes" id="UP000011761"/>
    </source>
</evidence>
<dbReference type="EMBL" id="KB445557">
    <property type="protein sequence ID" value="EMC95267.1"/>
    <property type="molecule type" value="Genomic_DNA"/>
</dbReference>
<dbReference type="OMA" id="LVHTTNM"/>
<accession>M2LLS9</accession>
<organism evidence="2 3">
    <name type="scientific">Baudoinia panamericana (strain UAMH 10762)</name>
    <name type="common">Angels' share fungus</name>
    <name type="synonym">Baudoinia compniacensis (strain UAMH 10762)</name>
    <dbReference type="NCBI Taxonomy" id="717646"/>
    <lineage>
        <taxon>Eukaryota</taxon>
        <taxon>Fungi</taxon>
        <taxon>Dikarya</taxon>
        <taxon>Ascomycota</taxon>
        <taxon>Pezizomycotina</taxon>
        <taxon>Dothideomycetes</taxon>
        <taxon>Dothideomycetidae</taxon>
        <taxon>Mycosphaerellales</taxon>
        <taxon>Teratosphaeriaceae</taxon>
        <taxon>Baudoinia</taxon>
    </lineage>
</organism>
<reference evidence="2 3" key="1">
    <citation type="journal article" date="2012" name="PLoS Pathog.">
        <title>Diverse lifestyles and strategies of plant pathogenesis encoded in the genomes of eighteen Dothideomycetes fungi.</title>
        <authorList>
            <person name="Ohm R.A."/>
            <person name="Feau N."/>
            <person name="Henrissat B."/>
            <person name="Schoch C.L."/>
            <person name="Horwitz B.A."/>
            <person name="Barry K.W."/>
            <person name="Condon B.J."/>
            <person name="Copeland A.C."/>
            <person name="Dhillon B."/>
            <person name="Glaser F."/>
            <person name="Hesse C.N."/>
            <person name="Kosti I."/>
            <person name="LaButti K."/>
            <person name="Lindquist E.A."/>
            <person name="Lucas S."/>
            <person name="Salamov A.A."/>
            <person name="Bradshaw R.E."/>
            <person name="Ciuffetti L."/>
            <person name="Hamelin R.C."/>
            <person name="Kema G.H.J."/>
            <person name="Lawrence C."/>
            <person name="Scott J.A."/>
            <person name="Spatafora J.W."/>
            <person name="Turgeon B.G."/>
            <person name="de Wit P.J.G.M."/>
            <person name="Zhong S."/>
            <person name="Goodwin S.B."/>
            <person name="Grigoriev I.V."/>
        </authorList>
    </citation>
    <scope>NUCLEOTIDE SEQUENCE [LARGE SCALE GENOMIC DNA]</scope>
    <source>
        <strain evidence="2 3">UAMH 10762</strain>
    </source>
</reference>
<dbReference type="GeneID" id="19112647"/>
<dbReference type="KEGG" id="bcom:BAUCODRAFT_35258"/>
<dbReference type="RefSeq" id="XP_007677444.1">
    <property type="nucleotide sequence ID" value="XM_007679254.1"/>
</dbReference>
<gene>
    <name evidence="2" type="ORF">BAUCODRAFT_35258</name>
</gene>
<name>M2LLS9_BAUPA</name>
<dbReference type="Proteomes" id="UP000011761">
    <property type="component" value="Unassembled WGS sequence"/>
</dbReference>
<dbReference type="eggNOG" id="ENOG502SH1E">
    <property type="taxonomic scope" value="Eukaryota"/>
</dbReference>
<feature type="compositionally biased region" description="Polar residues" evidence="1">
    <location>
        <begin position="93"/>
        <end position="109"/>
    </location>
</feature>
<keyword evidence="3" id="KW-1185">Reference proteome</keyword>
<proteinExistence type="predicted"/>
<sequence length="271" mass="29682">MLARAFTVRHKKSEMQIKVPGWLGRAASQRGSKPVPRAQISSPLALLSTSNPLFNNAQHIPGAYPIEDRSISSSSSTHSADDSDASSSHRTAGSMTDASSVDELSTPSTPVDVEPNHLSCYFKPAVDTKAVSPDQTPTMSQTSFDAPLIPRRVPSHSKKAHEKLHRKNSIKRLMSPPPRELRNSTDMFAVATLSAFVEAPREAPFGKELEQVDEVAEEFGQVSRDAETEADLNAVQDLGLGQFAACDYMSEIQSLVFSTFYEEEQAFTDWI</sequence>
<protein>
    <submittedName>
        <fullName evidence="2">Uncharacterized protein</fullName>
    </submittedName>
</protein>
<feature type="region of interest" description="Disordered" evidence="1">
    <location>
        <begin position="66"/>
        <end position="115"/>
    </location>
</feature>
<dbReference type="OrthoDB" id="5419666at2759"/>
<dbReference type="AlphaFoldDB" id="M2LLS9"/>
<evidence type="ECO:0000313" key="2">
    <source>
        <dbReference type="EMBL" id="EMC95267.1"/>
    </source>
</evidence>